<feature type="compositionally biased region" description="Polar residues" evidence="1">
    <location>
        <begin position="1267"/>
        <end position="1276"/>
    </location>
</feature>
<dbReference type="PANTHER" id="PTHR46345">
    <property type="entry name" value="INVERTED FORMIN-2"/>
    <property type="match status" value="1"/>
</dbReference>
<evidence type="ECO:0000259" key="2">
    <source>
        <dbReference type="PROSITE" id="PS51232"/>
    </source>
</evidence>
<feature type="region of interest" description="Disordered" evidence="1">
    <location>
        <begin position="1267"/>
        <end position="1366"/>
    </location>
</feature>
<dbReference type="SUPFAM" id="SSF101447">
    <property type="entry name" value="Formin homology 2 domain (FH2 domain)"/>
    <property type="match status" value="1"/>
</dbReference>
<protein>
    <submittedName>
        <fullName evidence="5 6">Formin-J</fullName>
    </submittedName>
</protein>
<dbReference type="Pfam" id="PF06367">
    <property type="entry name" value="Drf_FH3"/>
    <property type="match status" value="1"/>
</dbReference>
<feature type="compositionally biased region" description="Low complexity" evidence="1">
    <location>
        <begin position="1596"/>
        <end position="1615"/>
    </location>
</feature>
<feature type="region of interest" description="Disordered" evidence="1">
    <location>
        <begin position="408"/>
        <end position="433"/>
    </location>
</feature>
<feature type="region of interest" description="Disordered" evidence="1">
    <location>
        <begin position="1441"/>
        <end position="1466"/>
    </location>
</feature>
<feature type="domain" description="GBD/FH3" evidence="2">
    <location>
        <begin position="1"/>
        <end position="234"/>
    </location>
</feature>
<proteinExistence type="predicted"/>
<feature type="compositionally biased region" description="Low complexity" evidence="1">
    <location>
        <begin position="1660"/>
        <end position="1680"/>
    </location>
</feature>
<dbReference type="SUPFAM" id="SSF48371">
    <property type="entry name" value="ARM repeat"/>
    <property type="match status" value="1"/>
</dbReference>
<feature type="compositionally biased region" description="Low complexity" evidence="1">
    <location>
        <begin position="416"/>
        <end position="426"/>
    </location>
</feature>
<dbReference type="SMART" id="SM00498">
    <property type="entry name" value="FH2"/>
    <property type="match status" value="1"/>
</dbReference>
<dbReference type="PROSITE" id="PS51444">
    <property type="entry name" value="FH2"/>
    <property type="match status" value="1"/>
</dbReference>
<dbReference type="InterPro" id="IPR016024">
    <property type="entry name" value="ARM-type_fold"/>
</dbReference>
<feature type="compositionally biased region" description="Polar residues" evidence="1">
    <location>
        <begin position="1628"/>
        <end position="1655"/>
    </location>
</feature>
<dbReference type="InterPro" id="IPR011989">
    <property type="entry name" value="ARM-like"/>
</dbReference>
<feature type="compositionally biased region" description="Low complexity" evidence="1">
    <location>
        <begin position="1732"/>
        <end position="1756"/>
    </location>
</feature>
<dbReference type="InterPro" id="IPR015425">
    <property type="entry name" value="FH2_Formin"/>
</dbReference>
<dbReference type="Pfam" id="PF02181">
    <property type="entry name" value="FH2"/>
    <property type="match status" value="1"/>
</dbReference>
<dbReference type="RefSeq" id="XP_058981961.1">
    <property type="nucleotide sequence ID" value="XM_059125978.1"/>
</dbReference>
<accession>A0ABM3V845</accession>
<evidence type="ECO:0000313" key="5">
    <source>
        <dbReference type="RefSeq" id="XP_058981960.1"/>
    </source>
</evidence>
<dbReference type="GeneID" id="101891853"/>
<feature type="compositionally biased region" description="Basic and acidic residues" evidence="1">
    <location>
        <begin position="1353"/>
        <end position="1364"/>
    </location>
</feature>
<feature type="compositionally biased region" description="Low complexity" evidence="1">
    <location>
        <begin position="1692"/>
        <end position="1702"/>
    </location>
</feature>
<sequence length="1770" mass="196169">MDSRIGLDYIVENRDYISKLGTALDTNNAVVKKQVFELLSALCAYNADGYTRAIETLEFYKNLKNERYRFKIVINELEKATNIEYQVALLAFINCVIISAATLQDRIRIRNEFIGLKVLPLLNNLRKVAQSVGDIIVQLDVFDEQRECDEAQSLQGPNGINLNSHLDVFYAILRQVADTPQEVPFLSILQHLLRIDPKEHVSDVVWDTTEKLVHRATLLESHEDSVRLLRTTTAQKFTCPNCRSDAVSPTRKPNATTIAPPPPPPPAPAPPPPPPGCGKVGGSVAGGAPPPPPPPMTMCNGPPAPPPIPGAPPAPPPVGNLLSAKTTMPARSLTPEPRLNDVLLPQQDTPAPKAKMKTLNWGKIPPHKVIGKQNLWTIVAHNHQDTTMEDIDWNEMEGLFCLQSTSAQGSPKLGRADGSAGASSSGYDTLDRKSKKESTEINLLDGKRTLNVNIFLKQFKGYNSNEDIVQLIQDGNHEVIGAEKLRGLLKILPEVDEIDLLKSFNGDRQRLGRAEKFLLLLMEVPSYKLRIESMLLKEEFAANVTYLDPCINTMLEAAEDLMNCRSLQEVLYLVVVAGNFLNSGGYAGNAVGVKLSSLTKLTDIRANKPGMNLIHFVAIQAEKRDASLLNFTNELSNLESASKTNLEQIGIDIKNLDSQLQKIKRQIEMPNTDEDIKDQMMDFLQSAEGEMTVLKAGMDAVDSMRLKLADFFCEDPATFRLEECFKILQTFCDKFKQAVKENERRQQLEEQASLRQKQREEQMARRAKYATLNGTPSSDFDSQFSLDSSFDPRASPALSRKRYGSFNNGSNAEVNNSFIRSEATNGHCDGQSPDITPNGSMRRRRSRVLNEEDDLMEFLRTSGHERNSRERKAAYGSLDRSWARRARSGSSSRKRPDLLNIDFGADRERAASPLPINVAEKCSPLSPSNGEIVQTNNDDTKPRISREWRQKIENWLQSNENDEKQDEEYKRKRRLVNINRRSLENESESERKLDTLPEEKFVPTTPNSCTKTSNQQTLTNNVTNNNKNRDGYKRVYPDWKPSKTLETDVVGTIEAIANVNDARENSKKQLEKPSISESDLSSTTKSYIHNKYSAPYSNTEEVVYRRQRSVENNPMQLDPIAEEDRRKSLIAQQMAEKDAHERLQIYIRSPTSTTPADRKSVERTSPPHHPHQQPATVSQNSTTVTNDTAASSTKVNYVERHKSKSPSPSFQTNRFHSDNTSLKCNDMHSISKRKEIDADNIETPPASRRIISSPTSTLVTVNRPEPTKTQVETNAESYPAGNDMESSETPGHFDRYSIARRTRRYKRPTDYSSGNEELTSAKDSSEENSLNQINKTEETPQEVAPVTAPVPPKVDEITKPEKPKRVSARTITKLEKVGRHISSINQEDVQEALRNLKSPTDVPERLWSPPREILSQRSPNLATTTTTANGSTIIKVSNHELNDEGFEETQSLVSDTPSQGKESINSSCNEANEISKLSQKPVSQKVTPIQKISSRLADRLQISRLRSSTAKSQTNATGTTTGSARRTPSASVDRSRATRSTSGPAVHGPASSPAAAHMSNFTNNAIRRATSLRKTLPQVAEAASNSNKRDVERSSSRNSLRSSRSSINSATSTNTVKRMPMGLGNHKSPLQTMSVDSSPSKRPLGTQNIRTSANRLGTGVPASRSSSSGSSVGPSVVVVRNRINPATQRQTSSHSSLGNSTSFKENQTNIGSTRPQSARSAILVKATITNPSQTAAQQQQRGATSRSSSSVRSSSSFMRPTASSATKRSK</sequence>
<name>A0ABM3V845_MUSDO</name>
<evidence type="ECO:0000313" key="4">
    <source>
        <dbReference type="Proteomes" id="UP001652621"/>
    </source>
</evidence>
<feature type="region of interest" description="Disordered" evidence="1">
    <location>
        <begin position="1504"/>
        <end position="1556"/>
    </location>
</feature>
<dbReference type="Gene3D" id="1.25.10.10">
    <property type="entry name" value="Leucine-rich Repeat Variant"/>
    <property type="match status" value="1"/>
</dbReference>
<feature type="compositionally biased region" description="Polar residues" evidence="1">
    <location>
        <begin position="1205"/>
        <end position="1222"/>
    </location>
</feature>
<feature type="compositionally biased region" description="Pro residues" evidence="1">
    <location>
        <begin position="288"/>
        <end position="318"/>
    </location>
</feature>
<keyword evidence="4" id="KW-1185">Reference proteome</keyword>
<feature type="region of interest" description="Disordered" evidence="1">
    <location>
        <begin position="1134"/>
        <end position="1222"/>
    </location>
</feature>
<reference evidence="5 6" key="1">
    <citation type="submission" date="2025-05" db="UniProtKB">
        <authorList>
            <consortium name="RefSeq"/>
        </authorList>
    </citation>
    <scope>IDENTIFICATION</scope>
    <source>
        <strain evidence="5 6">Aabys</strain>
        <tissue evidence="5 6">Whole body</tissue>
    </source>
</reference>
<dbReference type="InterPro" id="IPR042201">
    <property type="entry name" value="FH2_Formin_sf"/>
</dbReference>
<feature type="region of interest" description="Disordered" evidence="1">
    <location>
        <begin position="822"/>
        <end position="844"/>
    </location>
</feature>
<feature type="compositionally biased region" description="Polar residues" evidence="1">
    <location>
        <begin position="1173"/>
        <end position="1195"/>
    </location>
</feature>
<dbReference type="SMART" id="SM01139">
    <property type="entry name" value="Drf_FH3"/>
    <property type="match status" value="1"/>
</dbReference>
<dbReference type="Proteomes" id="UP001652621">
    <property type="component" value="Unplaced"/>
</dbReference>
<feature type="domain" description="FH2" evidence="3">
    <location>
        <begin position="346"/>
        <end position="761"/>
    </location>
</feature>
<feature type="region of interest" description="Disordered" evidence="1">
    <location>
        <begin position="239"/>
        <end position="322"/>
    </location>
</feature>
<dbReference type="InterPro" id="IPR010472">
    <property type="entry name" value="FH3_dom"/>
</dbReference>
<feature type="region of interest" description="Disordered" evidence="1">
    <location>
        <begin position="1576"/>
        <end position="1770"/>
    </location>
</feature>
<organism evidence="4 6">
    <name type="scientific">Musca domestica</name>
    <name type="common">House fly</name>
    <dbReference type="NCBI Taxonomy" id="7370"/>
    <lineage>
        <taxon>Eukaryota</taxon>
        <taxon>Metazoa</taxon>
        <taxon>Ecdysozoa</taxon>
        <taxon>Arthropoda</taxon>
        <taxon>Hexapoda</taxon>
        <taxon>Insecta</taxon>
        <taxon>Pterygota</taxon>
        <taxon>Neoptera</taxon>
        <taxon>Endopterygota</taxon>
        <taxon>Diptera</taxon>
        <taxon>Brachycera</taxon>
        <taxon>Muscomorpha</taxon>
        <taxon>Muscoidea</taxon>
        <taxon>Muscidae</taxon>
        <taxon>Musca</taxon>
    </lineage>
</organism>
<feature type="compositionally biased region" description="Low complexity" evidence="1">
    <location>
        <begin position="1509"/>
        <end position="1531"/>
    </location>
</feature>
<dbReference type="PROSITE" id="PS51232">
    <property type="entry name" value="GBD_FH3"/>
    <property type="match status" value="1"/>
</dbReference>
<feature type="region of interest" description="Disordered" evidence="1">
    <location>
        <begin position="860"/>
        <end position="899"/>
    </location>
</feature>
<gene>
    <name evidence="5 6" type="primary">LOC101891853</name>
</gene>
<evidence type="ECO:0000313" key="6">
    <source>
        <dbReference type="RefSeq" id="XP_058981961.1"/>
    </source>
</evidence>
<evidence type="ECO:0000256" key="1">
    <source>
        <dbReference type="SAM" id="MobiDB-lite"/>
    </source>
</evidence>
<feature type="compositionally biased region" description="Polar residues" evidence="1">
    <location>
        <begin position="1703"/>
        <end position="1719"/>
    </location>
</feature>
<feature type="compositionally biased region" description="Basic and acidic residues" evidence="1">
    <location>
        <begin position="862"/>
        <end position="873"/>
    </location>
</feature>
<evidence type="ECO:0000259" key="3">
    <source>
        <dbReference type="PROSITE" id="PS51444"/>
    </source>
</evidence>
<feature type="compositionally biased region" description="Polar residues" evidence="1">
    <location>
        <begin position="1757"/>
        <end position="1770"/>
    </location>
</feature>
<dbReference type="Gene3D" id="1.10.238.150">
    <property type="entry name" value="Formin, FH3 diaphanous domain"/>
    <property type="match status" value="1"/>
</dbReference>
<dbReference type="PANTHER" id="PTHR46345:SF8">
    <property type="entry name" value="FORMIN 3, ISOFORM B"/>
    <property type="match status" value="1"/>
</dbReference>
<dbReference type="RefSeq" id="XP_058981960.1">
    <property type="nucleotide sequence ID" value="XM_059125977.1"/>
</dbReference>
<feature type="compositionally biased region" description="Pro residues" evidence="1">
    <location>
        <begin position="259"/>
        <end position="276"/>
    </location>
</feature>
<dbReference type="InterPro" id="IPR014768">
    <property type="entry name" value="GBD/FH3_dom"/>
</dbReference>
<feature type="compositionally biased region" description="Polar residues" evidence="1">
    <location>
        <begin position="1448"/>
        <end position="1466"/>
    </location>
</feature>
<dbReference type="Gene3D" id="1.20.58.2220">
    <property type="entry name" value="Formin, FH2 domain"/>
    <property type="match status" value="1"/>
</dbReference>